<feature type="transmembrane region" description="Helical" evidence="11">
    <location>
        <begin position="182"/>
        <end position="201"/>
    </location>
</feature>
<evidence type="ECO:0000256" key="11">
    <source>
        <dbReference type="SAM" id="Phobius"/>
    </source>
</evidence>
<dbReference type="Proteomes" id="UP000466514">
    <property type="component" value="Chromosome"/>
</dbReference>
<dbReference type="PROSITE" id="PS50893">
    <property type="entry name" value="ABC_TRANSPORTER_2"/>
    <property type="match status" value="1"/>
</dbReference>
<feature type="transmembrane region" description="Helical" evidence="11">
    <location>
        <begin position="101"/>
        <end position="123"/>
    </location>
</feature>
<protein>
    <submittedName>
        <fullName evidence="14">Protein-tyrosine-phosphatase</fullName>
    </submittedName>
</protein>
<dbReference type="KEGG" id="mpsc:MPSYJ_01320"/>
<feature type="transmembrane region" description="Helical" evidence="11">
    <location>
        <begin position="312"/>
        <end position="333"/>
    </location>
</feature>
<dbReference type="PANTHER" id="PTHR43394">
    <property type="entry name" value="ATP-DEPENDENT PERMEASE MDL1, MITOCHONDRIAL"/>
    <property type="match status" value="1"/>
</dbReference>
<dbReference type="InterPro" id="IPR011527">
    <property type="entry name" value="ABC1_TM_dom"/>
</dbReference>
<evidence type="ECO:0000256" key="7">
    <source>
        <dbReference type="ARBA" id="ARBA00022840"/>
    </source>
</evidence>
<dbReference type="GO" id="GO:0015421">
    <property type="term" value="F:ABC-type oligopeptide transporter activity"/>
    <property type="evidence" value="ECO:0007669"/>
    <property type="project" value="TreeGrafter"/>
</dbReference>
<dbReference type="SUPFAM" id="SSF52540">
    <property type="entry name" value="P-loop containing nucleoside triphosphate hydrolases"/>
    <property type="match status" value="1"/>
</dbReference>
<keyword evidence="2" id="KW-0813">Transport</keyword>
<evidence type="ECO:0000256" key="3">
    <source>
        <dbReference type="ARBA" id="ARBA00022475"/>
    </source>
</evidence>
<evidence type="ECO:0000256" key="4">
    <source>
        <dbReference type="ARBA" id="ARBA00022519"/>
    </source>
</evidence>
<dbReference type="GO" id="GO:0005524">
    <property type="term" value="F:ATP binding"/>
    <property type="evidence" value="ECO:0007669"/>
    <property type="project" value="UniProtKB-KW"/>
</dbReference>
<sequence>MCDPTASTPVGNLADVLFPRSIDDIDSEAATAVRLILDLLRPYRWLVAGIFAVLCVQIAMGLAAPWPLKVVLDSVVGDHPLPGWLHGLLQPILGGESRMHIAGLAAIMVIAIAVIAAIATYVANYLTETVGQRVGNDLRTRAYHHLQQLSLSYFDTHRVGPILSTLTDDVDTIQDFASASTLGIATDLLTIVGMLGLMLWLQWDFTLVALAVAPLLLLFVSRIRKAVKAATHEVRKRESDIVAVAEEGLQSIRVVKAFDREAHQENQLAIAGQQAVDAALNARRVKSVVSPIVAVVVAACTALVLWRGSALILAGAMTAGTLTVFISYLASFFKPVQDLAKLTNTIAMAAVGVERVAALLDAETGIVEKPDAVDAARIKGAVRFEKVAFSYDGGKAVLRDVTFDVAPGQLVGIVGHTGSGKSSLVSLIPRFYDPSMGSVQIDGVDLRDYKLHQLRQQIGYVLQDTVLFRGTVRDNIAFGRPEATHEEIVEAAKLANAHEFISDMPQGYDSAVGERGLTLSGGQRQRLGIARALIRDSPILILDEPTAALDAQSEQLVMSALQRLMSDRTVITIAHRLSTIRDADKIVVLEEGRVVEEGRHEELLERNGRYAELHRIQYEDETP</sequence>
<dbReference type="InterPro" id="IPR039421">
    <property type="entry name" value="Type_1_exporter"/>
</dbReference>
<reference evidence="14 15" key="1">
    <citation type="journal article" date="2019" name="Emerg. Microbes Infect.">
        <title>Comprehensive subspecies identification of 175 nontuberculous mycobacteria species based on 7547 genomic profiles.</title>
        <authorList>
            <person name="Matsumoto Y."/>
            <person name="Kinjo T."/>
            <person name="Motooka D."/>
            <person name="Nabeya D."/>
            <person name="Jung N."/>
            <person name="Uechi K."/>
            <person name="Horii T."/>
            <person name="Iida T."/>
            <person name="Fujita J."/>
            <person name="Nakamura S."/>
        </authorList>
    </citation>
    <scope>NUCLEOTIDE SEQUENCE [LARGE SCALE GENOMIC DNA]</scope>
    <source>
        <strain evidence="14 15">JCM 13323</strain>
    </source>
</reference>
<evidence type="ECO:0000259" key="13">
    <source>
        <dbReference type="PROSITE" id="PS50929"/>
    </source>
</evidence>
<dbReference type="AlphaFoldDB" id="A0A7I7M395"/>
<dbReference type="InterPro" id="IPR003593">
    <property type="entry name" value="AAA+_ATPase"/>
</dbReference>
<dbReference type="InterPro" id="IPR003439">
    <property type="entry name" value="ABC_transporter-like_ATP-bd"/>
</dbReference>
<dbReference type="Pfam" id="PF00005">
    <property type="entry name" value="ABC_tran"/>
    <property type="match status" value="1"/>
</dbReference>
<dbReference type="InterPro" id="IPR027417">
    <property type="entry name" value="P-loop_NTPase"/>
</dbReference>
<evidence type="ECO:0000256" key="9">
    <source>
        <dbReference type="ARBA" id="ARBA00023136"/>
    </source>
</evidence>
<keyword evidence="5 11" id="KW-0812">Transmembrane</keyword>
<comment type="similarity">
    <text evidence="10">Belongs to the ABC transporter superfamily. Siderophore-Fe(3+) uptake transporter (SIUT) (TC 3.A.1.21) family.</text>
</comment>
<name>A0A7I7M395_9MYCO</name>
<keyword evidence="8 11" id="KW-1133">Transmembrane helix</keyword>
<evidence type="ECO:0000256" key="5">
    <source>
        <dbReference type="ARBA" id="ARBA00022692"/>
    </source>
</evidence>
<dbReference type="GO" id="GO:0005886">
    <property type="term" value="C:plasma membrane"/>
    <property type="evidence" value="ECO:0007669"/>
    <property type="project" value="UniProtKB-SubCell"/>
</dbReference>
<evidence type="ECO:0000256" key="10">
    <source>
        <dbReference type="ARBA" id="ARBA00023455"/>
    </source>
</evidence>
<evidence type="ECO:0000313" key="15">
    <source>
        <dbReference type="Proteomes" id="UP000466514"/>
    </source>
</evidence>
<dbReference type="GO" id="GO:0016887">
    <property type="term" value="F:ATP hydrolysis activity"/>
    <property type="evidence" value="ECO:0007669"/>
    <property type="project" value="InterPro"/>
</dbReference>
<comment type="subcellular location">
    <subcellularLocation>
        <location evidence="1">Cell inner membrane</location>
        <topology evidence="1">Multi-pass membrane protein</topology>
    </subcellularLocation>
</comment>
<evidence type="ECO:0000259" key="12">
    <source>
        <dbReference type="PROSITE" id="PS50893"/>
    </source>
</evidence>
<proteinExistence type="inferred from homology"/>
<gene>
    <name evidence="14" type="ORF">MPSYJ_01320</name>
</gene>
<keyword evidence="7" id="KW-0067">ATP-binding</keyword>
<keyword evidence="9 11" id="KW-0472">Membrane</keyword>
<evidence type="ECO:0000256" key="2">
    <source>
        <dbReference type="ARBA" id="ARBA00022448"/>
    </source>
</evidence>
<keyword evidence="6" id="KW-0547">Nucleotide-binding</keyword>
<dbReference type="Gene3D" id="3.40.50.300">
    <property type="entry name" value="P-loop containing nucleotide triphosphate hydrolases"/>
    <property type="match status" value="1"/>
</dbReference>
<dbReference type="InterPro" id="IPR017871">
    <property type="entry name" value="ABC_transporter-like_CS"/>
</dbReference>
<dbReference type="PROSITE" id="PS00211">
    <property type="entry name" value="ABC_TRANSPORTER_1"/>
    <property type="match status" value="1"/>
</dbReference>
<feature type="transmembrane region" description="Helical" evidence="11">
    <location>
        <begin position="207"/>
        <end position="227"/>
    </location>
</feature>
<dbReference type="Gene3D" id="1.20.1560.10">
    <property type="entry name" value="ABC transporter type 1, transmembrane domain"/>
    <property type="match status" value="1"/>
</dbReference>
<organism evidence="14 15">
    <name type="scientific">Mycolicibacterium psychrotolerans</name>
    <dbReference type="NCBI Taxonomy" id="216929"/>
    <lineage>
        <taxon>Bacteria</taxon>
        <taxon>Bacillati</taxon>
        <taxon>Actinomycetota</taxon>
        <taxon>Actinomycetes</taxon>
        <taxon>Mycobacteriales</taxon>
        <taxon>Mycobacteriaceae</taxon>
        <taxon>Mycolicibacterium</taxon>
    </lineage>
</organism>
<dbReference type="FunFam" id="3.40.50.300:FF:000221">
    <property type="entry name" value="Multidrug ABC transporter ATP-binding protein"/>
    <property type="match status" value="1"/>
</dbReference>
<evidence type="ECO:0000256" key="1">
    <source>
        <dbReference type="ARBA" id="ARBA00004429"/>
    </source>
</evidence>
<dbReference type="PANTHER" id="PTHR43394:SF1">
    <property type="entry name" value="ATP-BINDING CASSETTE SUB-FAMILY B MEMBER 10, MITOCHONDRIAL"/>
    <property type="match status" value="1"/>
</dbReference>
<dbReference type="PROSITE" id="PS50929">
    <property type="entry name" value="ABC_TM1F"/>
    <property type="match status" value="1"/>
</dbReference>
<keyword evidence="3" id="KW-1003">Cell membrane</keyword>
<accession>A0A7I7M395</accession>
<evidence type="ECO:0000313" key="14">
    <source>
        <dbReference type="EMBL" id="BBX66671.1"/>
    </source>
</evidence>
<feature type="domain" description="ABC transmembrane type-1" evidence="13">
    <location>
        <begin position="48"/>
        <end position="348"/>
    </location>
</feature>
<keyword evidence="4" id="KW-0997">Cell inner membrane</keyword>
<keyword evidence="15" id="KW-1185">Reference proteome</keyword>
<evidence type="ECO:0000256" key="8">
    <source>
        <dbReference type="ARBA" id="ARBA00022989"/>
    </source>
</evidence>
<feature type="transmembrane region" description="Helical" evidence="11">
    <location>
        <begin position="288"/>
        <end position="306"/>
    </location>
</feature>
<feature type="transmembrane region" description="Helical" evidence="11">
    <location>
        <begin position="43"/>
        <end position="64"/>
    </location>
</feature>
<dbReference type="SMART" id="SM00382">
    <property type="entry name" value="AAA"/>
    <property type="match status" value="1"/>
</dbReference>
<dbReference type="Pfam" id="PF00664">
    <property type="entry name" value="ABC_membrane"/>
    <property type="match status" value="1"/>
</dbReference>
<dbReference type="EMBL" id="AP022574">
    <property type="protein sequence ID" value="BBX66671.1"/>
    <property type="molecule type" value="Genomic_DNA"/>
</dbReference>
<evidence type="ECO:0000256" key="6">
    <source>
        <dbReference type="ARBA" id="ARBA00022741"/>
    </source>
</evidence>
<dbReference type="SUPFAM" id="SSF90123">
    <property type="entry name" value="ABC transporter transmembrane region"/>
    <property type="match status" value="1"/>
</dbReference>
<dbReference type="InterPro" id="IPR036640">
    <property type="entry name" value="ABC1_TM_sf"/>
</dbReference>
<feature type="domain" description="ABC transporter" evidence="12">
    <location>
        <begin position="382"/>
        <end position="616"/>
    </location>
</feature>
<dbReference type="CDD" id="cd18564">
    <property type="entry name" value="ABC_6TM_exporter_like"/>
    <property type="match status" value="1"/>
</dbReference>